<dbReference type="GO" id="GO:0006353">
    <property type="term" value="P:DNA-templated transcription termination"/>
    <property type="evidence" value="ECO:0007669"/>
    <property type="project" value="UniProtKB-UniRule"/>
</dbReference>
<reference evidence="11" key="1">
    <citation type="submission" date="2016-11" db="EMBL/GenBank/DDBJ databases">
        <authorList>
            <person name="Varghese N."/>
            <person name="Submissions S."/>
        </authorList>
    </citation>
    <scope>NUCLEOTIDE SEQUENCE [LARGE SCALE GENOMIC DNA]</scope>
    <source>
        <strain evidence="11">DSM 9756</strain>
    </source>
</reference>
<dbReference type="Pfam" id="PF13184">
    <property type="entry name" value="KH_NusA_1st"/>
    <property type="match status" value="1"/>
</dbReference>
<dbReference type="InterPro" id="IPR025249">
    <property type="entry name" value="TF_NusA_KH_1st"/>
</dbReference>
<keyword evidence="6 7" id="KW-0804">Transcription</keyword>
<dbReference type="RefSeq" id="WP_073036874.1">
    <property type="nucleotide sequence ID" value="NZ_FQVB01000006.1"/>
</dbReference>
<dbReference type="Pfam" id="PF26594">
    <property type="entry name" value="KH_NusA_2nd"/>
    <property type="match status" value="1"/>
</dbReference>
<keyword evidence="2 7" id="KW-0963">Cytoplasm</keyword>
<evidence type="ECO:0000256" key="2">
    <source>
        <dbReference type="ARBA" id="ARBA00022490"/>
    </source>
</evidence>
<dbReference type="FunFam" id="3.30.300.20:FF:000005">
    <property type="entry name" value="Transcription termination/antitermination protein NusA"/>
    <property type="match status" value="1"/>
</dbReference>
<evidence type="ECO:0000256" key="8">
    <source>
        <dbReference type="SAM" id="MobiDB-lite"/>
    </source>
</evidence>
<dbReference type="InterPro" id="IPR058582">
    <property type="entry name" value="KH_NusA_2nd"/>
</dbReference>
<evidence type="ECO:0000256" key="4">
    <source>
        <dbReference type="ARBA" id="ARBA00022884"/>
    </source>
</evidence>
<evidence type="ECO:0000313" key="10">
    <source>
        <dbReference type="EMBL" id="SHE66865.1"/>
    </source>
</evidence>
<dbReference type="OrthoDB" id="9807233at2"/>
<dbReference type="PANTHER" id="PTHR22648:SF0">
    <property type="entry name" value="TRANSCRIPTION TERMINATION_ANTITERMINATION PROTEIN NUSA"/>
    <property type="match status" value="1"/>
</dbReference>
<keyword evidence="4 7" id="KW-0694">RNA-binding</keyword>
<keyword evidence="3 7" id="KW-0889">Transcription antitermination</keyword>
<keyword evidence="11" id="KW-1185">Reference proteome</keyword>
<comment type="subcellular location">
    <subcellularLocation>
        <location evidence="7">Cytoplasm</location>
    </subcellularLocation>
</comment>
<dbReference type="FunFam" id="3.30.300.20:FF:000002">
    <property type="entry name" value="Transcription termination/antitermination protein NusA"/>
    <property type="match status" value="1"/>
</dbReference>
<evidence type="ECO:0000256" key="3">
    <source>
        <dbReference type="ARBA" id="ARBA00022814"/>
    </source>
</evidence>
<dbReference type="Pfam" id="PF00575">
    <property type="entry name" value="S1"/>
    <property type="match status" value="1"/>
</dbReference>
<dbReference type="SMART" id="SM00322">
    <property type="entry name" value="KH"/>
    <property type="match status" value="2"/>
</dbReference>
<comment type="subunit">
    <text evidence="7">Monomer. Binds directly to the core enzyme of the DNA-dependent RNA polymerase and to nascent RNA.</text>
</comment>
<dbReference type="PANTHER" id="PTHR22648">
    <property type="entry name" value="TRANSCRIPTION TERMINATION FACTOR NUSA"/>
    <property type="match status" value="1"/>
</dbReference>
<dbReference type="GO" id="GO:0000166">
    <property type="term" value="F:nucleotide binding"/>
    <property type="evidence" value="ECO:0007669"/>
    <property type="project" value="InterPro"/>
</dbReference>
<dbReference type="SUPFAM" id="SSF54814">
    <property type="entry name" value="Prokaryotic type KH domain (KH-domain type II)"/>
    <property type="match status" value="2"/>
</dbReference>
<dbReference type="EMBL" id="FQVB01000006">
    <property type="protein sequence ID" value="SHE66865.1"/>
    <property type="molecule type" value="Genomic_DNA"/>
</dbReference>
<dbReference type="InterPro" id="IPR030842">
    <property type="entry name" value="TF_NusA_bacterial"/>
</dbReference>
<dbReference type="Gene3D" id="3.30.1480.10">
    <property type="entry name" value="NusA, N-terminal domain"/>
    <property type="match status" value="1"/>
</dbReference>
<dbReference type="InterPro" id="IPR010213">
    <property type="entry name" value="TF_NusA"/>
</dbReference>
<name>A0A1M4VD66_9BACT</name>
<dbReference type="InterPro" id="IPR009019">
    <property type="entry name" value="KH_sf_prok-type"/>
</dbReference>
<dbReference type="CDD" id="cd04455">
    <property type="entry name" value="S1_NusA"/>
    <property type="match status" value="1"/>
</dbReference>
<evidence type="ECO:0000256" key="6">
    <source>
        <dbReference type="ARBA" id="ARBA00023163"/>
    </source>
</evidence>
<gene>
    <name evidence="7" type="primary">nusA</name>
    <name evidence="10" type="ORF">SAMN02745206_00630</name>
</gene>
<dbReference type="PROSITE" id="PS50084">
    <property type="entry name" value="KH_TYPE_1"/>
    <property type="match status" value="1"/>
</dbReference>
<dbReference type="CDD" id="cd22529">
    <property type="entry name" value="KH-II_NusA_rpt2"/>
    <property type="match status" value="1"/>
</dbReference>
<dbReference type="InterPro" id="IPR003029">
    <property type="entry name" value="S1_domain"/>
</dbReference>
<dbReference type="InterPro" id="IPR036555">
    <property type="entry name" value="NusA_N_sf"/>
</dbReference>
<dbReference type="GO" id="GO:0005829">
    <property type="term" value="C:cytosol"/>
    <property type="evidence" value="ECO:0007669"/>
    <property type="project" value="TreeGrafter"/>
</dbReference>
<evidence type="ECO:0000259" key="9">
    <source>
        <dbReference type="PROSITE" id="PS50126"/>
    </source>
</evidence>
<evidence type="ECO:0000313" key="11">
    <source>
        <dbReference type="Proteomes" id="UP000184076"/>
    </source>
</evidence>
<evidence type="ECO:0000256" key="7">
    <source>
        <dbReference type="HAMAP-Rule" id="MF_00945"/>
    </source>
</evidence>
<dbReference type="GO" id="GO:0003723">
    <property type="term" value="F:RNA binding"/>
    <property type="evidence" value="ECO:0007669"/>
    <property type="project" value="UniProtKB-UniRule"/>
</dbReference>
<evidence type="ECO:0000256" key="5">
    <source>
        <dbReference type="ARBA" id="ARBA00023015"/>
    </source>
</evidence>
<dbReference type="FunFam" id="2.40.50.140:FF:000058">
    <property type="entry name" value="Transcription termination/antitermination protein NusA"/>
    <property type="match status" value="1"/>
</dbReference>
<feature type="region of interest" description="Disordered" evidence="8">
    <location>
        <begin position="420"/>
        <end position="486"/>
    </location>
</feature>
<dbReference type="CDD" id="cd02134">
    <property type="entry name" value="KH-II_NusA_rpt1"/>
    <property type="match status" value="1"/>
</dbReference>
<evidence type="ECO:0000256" key="1">
    <source>
        <dbReference type="ARBA" id="ARBA00022472"/>
    </source>
</evidence>
<dbReference type="STRING" id="1121391.SAMN02745206_00630"/>
<dbReference type="InterPro" id="IPR013735">
    <property type="entry name" value="TF_NusA_N"/>
</dbReference>
<dbReference type="GO" id="GO:0031564">
    <property type="term" value="P:transcription antitermination"/>
    <property type="evidence" value="ECO:0007669"/>
    <property type="project" value="UniProtKB-UniRule"/>
</dbReference>
<feature type="compositionally biased region" description="Acidic residues" evidence="8">
    <location>
        <begin position="420"/>
        <end position="446"/>
    </location>
</feature>
<dbReference type="Pfam" id="PF08529">
    <property type="entry name" value="NusA_N"/>
    <property type="match status" value="1"/>
</dbReference>
<feature type="domain" description="S1 motif" evidence="9">
    <location>
        <begin position="136"/>
        <end position="200"/>
    </location>
</feature>
<dbReference type="Gene3D" id="3.30.300.20">
    <property type="match status" value="2"/>
</dbReference>
<dbReference type="SUPFAM" id="SSF47794">
    <property type="entry name" value="Rad51 N-terminal domain-like"/>
    <property type="match status" value="1"/>
</dbReference>
<dbReference type="SMART" id="SM00316">
    <property type="entry name" value="S1"/>
    <property type="match status" value="1"/>
</dbReference>
<dbReference type="HAMAP" id="MF_00945_B">
    <property type="entry name" value="NusA_B"/>
    <property type="match status" value="1"/>
</dbReference>
<sequence length="486" mass="53957">MEREPLKRLVDQVSREKGIDRAVLIETLEEAVKSAVKKRYGSKIDVEVSFNEEFGEMEAFLFKEVVETVSDPDKEISLEEAQALDPESQIGDELGIRMDTDTLGRIAAQSAKQVIIQKMKDAEREATYEEYKDRKREIINGIVQRVDRSGIIVNLGRAEAILPVKEQIPREIYRQGDRIRAYILDVKKISKGPQIILSRTHPDFLIQLFRMEVPEVADGTVSILAAAREPGSRAKIAVVSRDPDVDPVGACVGMKGSRVQAVVQELRGEKIDIVPWNMDPAKFVVNALAPAIITKVIIDQANKSMEVVVPDDQLSLAIGRRGQNVRLASRITGWHIDVKSESRYERQKQAGYQSLLYIDSLTEEMADRLYEAGITSLEEFCEAGLEELQSLTDLSEAALAAMQAQARELLESGFDPHAEWEEEADAVPESWEEAETDAEEAVEDYGDQGPAETAEAPSREDDASAADVPTDESGGLSETTENEGRN</sequence>
<keyword evidence="1 7" id="KW-0806">Transcription termination</keyword>
<dbReference type="SUPFAM" id="SSF50249">
    <property type="entry name" value="Nucleic acid-binding proteins"/>
    <property type="match status" value="1"/>
</dbReference>
<protein>
    <recommendedName>
        <fullName evidence="7">Transcription termination/antitermination protein NusA</fullName>
    </recommendedName>
</protein>
<dbReference type="Gene3D" id="2.40.50.140">
    <property type="entry name" value="Nucleic acid-binding proteins"/>
    <property type="match status" value="1"/>
</dbReference>
<dbReference type="GO" id="GO:0003700">
    <property type="term" value="F:DNA-binding transcription factor activity"/>
    <property type="evidence" value="ECO:0007669"/>
    <property type="project" value="InterPro"/>
</dbReference>
<dbReference type="InterPro" id="IPR015946">
    <property type="entry name" value="KH_dom-like_a/b"/>
</dbReference>
<dbReference type="InterPro" id="IPR010995">
    <property type="entry name" value="DNA_repair_Rad51/TF_NusA_a-hlx"/>
</dbReference>
<dbReference type="SUPFAM" id="SSF69705">
    <property type="entry name" value="Transcription factor NusA, N-terminal domain"/>
    <property type="match status" value="1"/>
</dbReference>
<dbReference type="Proteomes" id="UP000184076">
    <property type="component" value="Unassembled WGS sequence"/>
</dbReference>
<keyword evidence="5 7" id="KW-0805">Transcription regulation</keyword>
<dbReference type="InterPro" id="IPR004087">
    <property type="entry name" value="KH_dom"/>
</dbReference>
<accession>A0A1M4VD66</accession>
<proteinExistence type="inferred from homology"/>
<dbReference type="Gene3D" id="1.10.150.20">
    <property type="entry name" value="5' to 3' exonuclease, C-terminal subdomain"/>
    <property type="match status" value="1"/>
</dbReference>
<dbReference type="PROSITE" id="PS50126">
    <property type="entry name" value="S1"/>
    <property type="match status" value="1"/>
</dbReference>
<dbReference type="NCBIfam" id="TIGR01953">
    <property type="entry name" value="NusA"/>
    <property type="match status" value="1"/>
</dbReference>
<comment type="similarity">
    <text evidence="7">Belongs to the NusA family.</text>
</comment>
<organism evidence="10 11">
    <name type="scientific">Desulfacinum infernum DSM 9756</name>
    <dbReference type="NCBI Taxonomy" id="1121391"/>
    <lineage>
        <taxon>Bacteria</taxon>
        <taxon>Pseudomonadati</taxon>
        <taxon>Thermodesulfobacteriota</taxon>
        <taxon>Syntrophobacteria</taxon>
        <taxon>Syntrophobacterales</taxon>
        <taxon>Syntrophobacteraceae</taxon>
        <taxon>Desulfacinum</taxon>
    </lineage>
</organism>
<dbReference type="AlphaFoldDB" id="A0A1M4VD66"/>
<comment type="function">
    <text evidence="7">Participates in both transcription termination and antitermination.</text>
</comment>
<dbReference type="InterPro" id="IPR012340">
    <property type="entry name" value="NA-bd_OB-fold"/>
</dbReference>